<dbReference type="PANTHER" id="PTHR46797:SF1">
    <property type="entry name" value="METHYLPHOSPHONATE SYNTHASE"/>
    <property type="match status" value="1"/>
</dbReference>
<dbReference type="InterPro" id="IPR001387">
    <property type="entry name" value="Cro/C1-type_HTH"/>
</dbReference>
<dbReference type="AlphaFoldDB" id="A0A4Y9SA84"/>
<dbReference type="GO" id="GO:0003700">
    <property type="term" value="F:DNA-binding transcription factor activity"/>
    <property type="evidence" value="ECO:0007669"/>
    <property type="project" value="TreeGrafter"/>
</dbReference>
<keyword evidence="4" id="KW-1185">Reference proteome</keyword>
<keyword evidence="1" id="KW-0238">DNA-binding</keyword>
<evidence type="ECO:0000313" key="4">
    <source>
        <dbReference type="Proteomes" id="UP000297729"/>
    </source>
</evidence>
<dbReference type="CDD" id="cd00093">
    <property type="entry name" value="HTH_XRE"/>
    <property type="match status" value="1"/>
</dbReference>
<dbReference type="OrthoDB" id="5524454at2"/>
<evidence type="ECO:0000259" key="2">
    <source>
        <dbReference type="PROSITE" id="PS50943"/>
    </source>
</evidence>
<dbReference type="RefSeq" id="WP_135202879.1">
    <property type="nucleotide sequence ID" value="NZ_SPVG01000180.1"/>
</dbReference>
<protein>
    <submittedName>
        <fullName evidence="3">XRE family transcriptional regulator</fullName>
    </submittedName>
</protein>
<evidence type="ECO:0000256" key="1">
    <source>
        <dbReference type="ARBA" id="ARBA00023125"/>
    </source>
</evidence>
<dbReference type="InterPro" id="IPR050807">
    <property type="entry name" value="TransReg_Diox_bact_type"/>
</dbReference>
<proteinExistence type="predicted"/>
<feature type="domain" description="HTH cro/C1-type" evidence="2">
    <location>
        <begin position="19"/>
        <end position="73"/>
    </location>
</feature>
<comment type="caution">
    <text evidence="3">The sequence shown here is derived from an EMBL/GenBank/DDBJ whole genome shotgun (WGS) entry which is preliminary data.</text>
</comment>
<sequence>MADNRKADDGLEARIGAHIRAFRKAKGYTQAELAELSGVDNMTISRLENGVRTPTVEHLLKLASVLDVSASRLLGEGELKVSSDALALAQVMDGLNAEQRKFVLDLIILYTQRHAQ</sequence>
<dbReference type="SMART" id="SM00530">
    <property type="entry name" value="HTH_XRE"/>
    <property type="match status" value="1"/>
</dbReference>
<name>A0A4Y9SA84_9BURK</name>
<evidence type="ECO:0000313" key="3">
    <source>
        <dbReference type="EMBL" id="TFW18696.1"/>
    </source>
</evidence>
<dbReference type="GO" id="GO:0003677">
    <property type="term" value="F:DNA binding"/>
    <property type="evidence" value="ECO:0007669"/>
    <property type="project" value="UniProtKB-KW"/>
</dbReference>
<dbReference type="Gene3D" id="1.10.260.40">
    <property type="entry name" value="lambda repressor-like DNA-binding domains"/>
    <property type="match status" value="1"/>
</dbReference>
<dbReference type="Proteomes" id="UP000297729">
    <property type="component" value="Unassembled WGS sequence"/>
</dbReference>
<gene>
    <name evidence="3" type="ORF">E4L98_17780</name>
</gene>
<dbReference type="EMBL" id="SPVG01000180">
    <property type="protein sequence ID" value="TFW18696.1"/>
    <property type="molecule type" value="Genomic_DNA"/>
</dbReference>
<dbReference type="Pfam" id="PF01381">
    <property type="entry name" value="HTH_3"/>
    <property type="match status" value="1"/>
</dbReference>
<dbReference type="GO" id="GO:0005829">
    <property type="term" value="C:cytosol"/>
    <property type="evidence" value="ECO:0007669"/>
    <property type="project" value="TreeGrafter"/>
</dbReference>
<dbReference type="InterPro" id="IPR010982">
    <property type="entry name" value="Lambda_DNA-bd_dom_sf"/>
</dbReference>
<dbReference type="SUPFAM" id="SSF47413">
    <property type="entry name" value="lambda repressor-like DNA-binding domains"/>
    <property type="match status" value="1"/>
</dbReference>
<accession>A0A4Y9SA84</accession>
<reference evidence="3 4" key="1">
    <citation type="submission" date="2019-03" db="EMBL/GenBank/DDBJ databases">
        <title>Draft Genome Sequence of Duganella callidus sp. nov., a Novel Duganella Species Isolated from Cultivated Soil.</title>
        <authorList>
            <person name="Raths R."/>
            <person name="Peta V."/>
            <person name="Bucking H."/>
        </authorList>
    </citation>
    <scope>NUCLEOTIDE SEQUENCE [LARGE SCALE GENOMIC DNA]</scope>
    <source>
        <strain evidence="3 4">DN04</strain>
    </source>
</reference>
<dbReference type="PANTHER" id="PTHR46797">
    <property type="entry name" value="HTH-TYPE TRANSCRIPTIONAL REGULATOR"/>
    <property type="match status" value="1"/>
</dbReference>
<organism evidence="3 4">
    <name type="scientific">Duganella callida</name>
    <dbReference type="NCBI Taxonomy" id="2561932"/>
    <lineage>
        <taxon>Bacteria</taxon>
        <taxon>Pseudomonadati</taxon>
        <taxon>Pseudomonadota</taxon>
        <taxon>Betaproteobacteria</taxon>
        <taxon>Burkholderiales</taxon>
        <taxon>Oxalobacteraceae</taxon>
        <taxon>Telluria group</taxon>
        <taxon>Duganella</taxon>
    </lineage>
</organism>
<dbReference type="PROSITE" id="PS50943">
    <property type="entry name" value="HTH_CROC1"/>
    <property type="match status" value="1"/>
</dbReference>